<dbReference type="GO" id="GO:0051213">
    <property type="term" value="F:dioxygenase activity"/>
    <property type="evidence" value="ECO:0007669"/>
    <property type="project" value="UniProtKB-KW"/>
</dbReference>
<gene>
    <name evidence="1" type="ORF">VRS74_08235</name>
</gene>
<dbReference type="Proteomes" id="UP001343492">
    <property type="component" value="Unassembled WGS sequence"/>
</dbReference>
<dbReference type="Pfam" id="PF05721">
    <property type="entry name" value="PhyH"/>
    <property type="match status" value="1"/>
</dbReference>
<evidence type="ECO:0000313" key="1">
    <source>
        <dbReference type="EMBL" id="MEE1877668.1"/>
    </source>
</evidence>
<dbReference type="EMBL" id="JAZDQV010000007">
    <property type="protein sequence ID" value="MEE1877668.1"/>
    <property type="molecule type" value="Genomic_DNA"/>
</dbReference>
<dbReference type="SUPFAM" id="SSF51197">
    <property type="entry name" value="Clavaminate synthase-like"/>
    <property type="match status" value="1"/>
</dbReference>
<reference evidence="1 2" key="1">
    <citation type="submission" date="2024-01" db="EMBL/GenBank/DDBJ databases">
        <title>The genome sequence of Erythrobacteraceae sp. strain 1XM1-14.</title>
        <authorList>
            <person name="Liu Y."/>
        </authorList>
    </citation>
    <scope>NUCLEOTIDE SEQUENCE [LARGE SCALE GENOMIC DNA]</scope>
    <source>
        <strain evidence="1 2">1XM1-14</strain>
    </source>
</reference>
<name>A0ABU7GEZ8_9SPHN</name>
<protein>
    <submittedName>
        <fullName evidence="1">Phytanoyl-CoA dioxygenase family protein</fullName>
    </submittedName>
</protein>
<organism evidence="1 2">
    <name type="scientific">Altererythrobacter litoralis</name>
    <dbReference type="NCBI Taxonomy" id="3113904"/>
    <lineage>
        <taxon>Bacteria</taxon>
        <taxon>Pseudomonadati</taxon>
        <taxon>Pseudomonadota</taxon>
        <taxon>Alphaproteobacteria</taxon>
        <taxon>Sphingomonadales</taxon>
        <taxon>Erythrobacteraceae</taxon>
        <taxon>Altererythrobacter</taxon>
    </lineage>
</organism>
<evidence type="ECO:0000313" key="2">
    <source>
        <dbReference type="Proteomes" id="UP001343492"/>
    </source>
</evidence>
<comment type="caution">
    <text evidence="1">The sequence shown here is derived from an EMBL/GenBank/DDBJ whole genome shotgun (WGS) entry which is preliminary data.</text>
</comment>
<dbReference type="RefSeq" id="WP_354144775.1">
    <property type="nucleotide sequence ID" value="NZ_JAZDQV010000007.1"/>
</dbReference>
<keyword evidence="2" id="KW-1185">Reference proteome</keyword>
<accession>A0ABU7GEZ8</accession>
<dbReference type="Gene3D" id="2.60.120.620">
    <property type="entry name" value="q2cbj1_9rhob like domain"/>
    <property type="match status" value="1"/>
</dbReference>
<sequence length="250" mass="27752">MSTMVNYVKAVAASAWMHSLGARGDLRKLKEKTAMVLPDVLPSASCQEMIARIDTAADESAHPRVWRDDVVSDTRVLGFEQDIPDLLPQLAVERRIAAADAYTGRKTKAWFLMANRVVPRRNNLGSGGGLHRDSPFSHQVKYIWYLSDVTTENGPFQFIPDTHFNLLKTRAEYPLGQTRFDRVAHDMVEVTAKAGSLLICDTKCIHRGKPIQAGARYAVTLYTLPTEDGARNLLHGSGIDPELVVQPRPS</sequence>
<keyword evidence="1" id="KW-0223">Dioxygenase</keyword>
<keyword evidence="1" id="KW-0560">Oxidoreductase</keyword>
<dbReference type="InterPro" id="IPR008775">
    <property type="entry name" value="Phytyl_CoA_dOase-like"/>
</dbReference>
<proteinExistence type="predicted"/>